<dbReference type="EMBL" id="KV427729">
    <property type="protein sequence ID" value="KZS99707.1"/>
    <property type="molecule type" value="Genomic_DNA"/>
</dbReference>
<name>A0A165AUV6_9APHY</name>
<feature type="compositionally biased region" description="Basic residues" evidence="1">
    <location>
        <begin position="33"/>
        <end position="48"/>
    </location>
</feature>
<sequence>PIGTCDVATQRSRTSLNTSIVRVQPGWTCNNRFPRKRSRSPTAHRQRSRPPNEVHRRQDSEFARGARYSSSNV</sequence>
<proteinExistence type="predicted"/>
<gene>
    <name evidence="2" type="ORF">LAESUDRAFT_732960</name>
</gene>
<accession>A0A165AUV6</accession>
<dbReference type="InParanoid" id="A0A165AUV6"/>
<feature type="compositionally biased region" description="Basic and acidic residues" evidence="1">
    <location>
        <begin position="50"/>
        <end position="64"/>
    </location>
</feature>
<dbReference type="GeneID" id="63827375"/>
<dbReference type="AlphaFoldDB" id="A0A165AUV6"/>
<keyword evidence="3" id="KW-1185">Reference proteome</keyword>
<feature type="non-terminal residue" evidence="2">
    <location>
        <position position="1"/>
    </location>
</feature>
<reference evidence="2 3" key="1">
    <citation type="journal article" date="2016" name="Mol. Biol. Evol.">
        <title>Comparative Genomics of Early-Diverging Mushroom-Forming Fungi Provides Insights into the Origins of Lignocellulose Decay Capabilities.</title>
        <authorList>
            <person name="Nagy L.G."/>
            <person name="Riley R."/>
            <person name="Tritt A."/>
            <person name="Adam C."/>
            <person name="Daum C."/>
            <person name="Floudas D."/>
            <person name="Sun H."/>
            <person name="Yadav J.S."/>
            <person name="Pangilinan J."/>
            <person name="Larsson K.H."/>
            <person name="Matsuura K."/>
            <person name="Barry K."/>
            <person name="Labutti K."/>
            <person name="Kuo R."/>
            <person name="Ohm R.A."/>
            <person name="Bhattacharya S.S."/>
            <person name="Shirouzu T."/>
            <person name="Yoshinaga Y."/>
            <person name="Martin F.M."/>
            <person name="Grigoriev I.V."/>
            <person name="Hibbett D.S."/>
        </authorList>
    </citation>
    <scope>NUCLEOTIDE SEQUENCE [LARGE SCALE GENOMIC DNA]</scope>
    <source>
        <strain evidence="2 3">93-53</strain>
    </source>
</reference>
<protein>
    <submittedName>
        <fullName evidence="2">Uncharacterized protein</fullName>
    </submittedName>
</protein>
<organism evidence="2 3">
    <name type="scientific">Laetiporus sulphureus 93-53</name>
    <dbReference type="NCBI Taxonomy" id="1314785"/>
    <lineage>
        <taxon>Eukaryota</taxon>
        <taxon>Fungi</taxon>
        <taxon>Dikarya</taxon>
        <taxon>Basidiomycota</taxon>
        <taxon>Agaricomycotina</taxon>
        <taxon>Agaricomycetes</taxon>
        <taxon>Polyporales</taxon>
        <taxon>Laetiporus</taxon>
    </lineage>
</organism>
<evidence type="ECO:0000313" key="2">
    <source>
        <dbReference type="EMBL" id="KZS99707.1"/>
    </source>
</evidence>
<feature type="region of interest" description="Disordered" evidence="1">
    <location>
        <begin position="28"/>
        <end position="73"/>
    </location>
</feature>
<evidence type="ECO:0000256" key="1">
    <source>
        <dbReference type="SAM" id="MobiDB-lite"/>
    </source>
</evidence>
<evidence type="ECO:0000313" key="3">
    <source>
        <dbReference type="Proteomes" id="UP000076871"/>
    </source>
</evidence>
<dbReference type="Proteomes" id="UP000076871">
    <property type="component" value="Unassembled WGS sequence"/>
</dbReference>
<dbReference type="RefSeq" id="XP_040757448.1">
    <property type="nucleotide sequence ID" value="XM_040910346.1"/>
</dbReference>